<evidence type="ECO:0000313" key="1">
    <source>
        <dbReference type="EMBL" id="KAK3064850.1"/>
    </source>
</evidence>
<gene>
    <name evidence="1" type="ORF">LTS18_003361</name>
</gene>
<comment type="caution">
    <text evidence="1">The sequence shown here is derived from an EMBL/GenBank/DDBJ whole genome shotgun (WGS) entry which is preliminary data.</text>
</comment>
<reference evidence="1" key="1">
    <citation type="submission" date="2024-09" db="EMBL/GenBank/DDBJ databases">
        <title>Black Yeasts Isolated from many extreme environments.</title>
        <authorList>
            <person name="Coleine C."/>
            <person name="Stajich J.E."/>
            <person name="Selbmann L."/>
        </authorList>
    </citation>
    <scope>NUCLEOTIDE SEQUENCE</scope>
    <source>
        <strain evidence="1">CCFEE 5737</strain>
    </source>
</reference>
<protein>
    <submittedName>
        <fullName evidence="1">Uncharacterized protein</fullName>
    </submittedName>
</protein>
<proteinExistence type="predicted"/>
<dbReference type="EMBL" id="JAWDJW010006413">
    <property type="protein sequence ID" value="KAK3064850.1"/>
    <property type="molecule type" value="Genomic_DNA"/>
</dbReference>
<evidence type="ECO:0000313" key="2">
    <source>
        <dbReference type="Proteomes" id="UP001186974"/>
    </source>
</evidence>
<sequence length="330" mass="37126">MANSQSPRIEHQGHTKGLPSAKDPSGSVSEVVAPVADSSQAGALTFSTFSTWVPVTYKDWLDDDIIPRTERVEQWLEEVVGSEKCTEKEREGKADRKRESKEQQKESLKGAIVSLVYLPLPTACLWLFNNPPHRDQHHGIPPNSEVYLLCTILLSASQIYTAAARYINLPMPSPHYSWAHAFPYFRSLIDRTPRGDEIQHSGRMYRSSQIGATITCMLSGAVISGFYDVSLLERALVISRENQQSYWRMMPYGPIQSLPEPFVELVQVLPHDCLDSVLRIGEEFLLAMYGDAGTPTTLVWMRIANNAERDVWRRMLMHLGGLQVLPDVAT</sequence>
<keyword evidence="2" id="KW-1185">Reference proteome</keyword>
<organism evidence="1 2">
    <name type="scientific">Coniosporium uncinatum</name>
    <dbReference type="NCBI Taxonomy" id="93489"/>
    <lineage>
        <taxon>Eukaryota</taxon>
        <taxon>Fungi</taxon>
        <taxon>Dikarya</taxon>
        <taxon>Ascomycota</taxon>
        <taxon>Pezizomycotina</taxon>
        <taxon>Dothideomycetes</taxon>
        <taxon>Dothideomycetes incertae sedis</taxon>
        <taxon>Coniosporium</taxon>
    </lineage>
</organism>
<dbReference type="Proteomes" id="UP001186974">
    <property type="component" value="Unassembled WGS sequence"/>
</dbReference>
<name>A0ACC3DBI5_9PEZI</name>
<accession>A0ACC3DBI5</accession>